<organism evidence="2 3">
    <name type="scientific">Paramuricea clavata</name>
    <name type="common">Red gorgonian</name>
    <name type="synonym">Violescent sea-whip</name>
    <dbReference type="NCBI Taxonomy" id="317549"/>
    <lineage>
        <taxon>Eukaryota</taxon>
        <taxon>Metazoa</taxon>
        <taxon>Cnidaria</taxon>
        <taxon>Anthozoa</taxon>
        <taxon>Octocorallia</taxon>
        <taxon>Malacalcyonacea</taxon>
        <taxon>Plexauridae</taxon>
        <taxon>Paramuricea</taxon>
    </lineage>
</organism>
<sequence>MATSNMDKFDDLFFGILQNCEQIEPFLDVVFSFLARRTDFLRVMHNKTDKMGFPPGVAEKMLLKIFKKYQGLVLQSEQTSKEKKKSSNKQSAVSDVPPPATSTIDVQTSNETPQNTSAKESETSSENTQPEAQEPSKAAECFNGAMLEKYMWSQTGSDVDVRVPVASNVKGKDFCVEIKDKFLKVALKNTPEPKVFIEGELQWKVHADESMWTLIPGEHLHISLDKVEDRWWTCVIKGDKEIDKSKIDTTRNISEFDEQTQNDYERVMFDHQQKMMGKPTSQEMKTHEMLKKAWDAPNSPFAGTPFDPSQVNISGNFS</sequence>
<evidence type="ECO:0000313" key="3">
    <source>
        <dbReference type="Proteomes" id="UP001152795"/>
    </source>
</evidence>
<protein>
    <submittedName>
        <fullName evidence="2">Uncharacterized protein</fullName>
    </submittedName>
</protein>
<evidence type="ECO:0000313" key="2">
    <source>
        <dbReference type="EMBL" id="CAB3998639.1"/>
    </source>
</evidence>
<dbReference type="InterPro" id="IPR025934">
    <property type="entry name" value="NudC_N_dom"/>
</dbReference>
<dbReference type="PANTHER" id="PTHR12356">
    <property type="entry name" value="NUCLEAR MOVEMENT PROTEIN NUDC"/>
    <property type="match status" value="1"/>
</dbReference>
<dbReference type="Proteomes" id="UP001152795">
    <property type="component" value="Unassembled WGS sequence"/>
</dbReference>
<feature type="region of interest" description="Disordered" evidence="1">
    <location>
        <begin position="296"/>
        <end position="318"/>
    </location>
</feature>
<dbReference type="GO" id="GO:0051082">
    <property type="term" value="F:unfolded protein binding"/>
    <property type="evidence" value="ECO:0007669"/>
    <property type="project" value="TreeGrafter"/>
</dbReference>
<evidence type="ECO:0000256" key="1">
    <source>
        <dbReference type="SAM" id="MobiDB-lite"/>
    </source>
</evidence>
<dbReference type="GO" id="GO:0006457">
    <property type="term" value="P:protein folding"/>
    <property type="evidence" value="ECO:0007669"/>
    <property type="project" value="TreeGrafter"/>
</dbReference>
<keyword evidence="3" id="KW-1185">Reference proteome</keyword>
<dbReference type="Pfam" id="PF04969">
    <property type="entry name" value="CS"/>
    <property type="match status" value="1"/>
</dbReference>
<dbReference type="InterPro" id="IPR008978">
    <property type="entry name" value="HSP20-like_chaperone"/>
</dbReference>
<dbReference type="SUPFAM" id="SSF49764">
    <property type="entry name" value="HSP20-like chaperones"/>
    <property type="match status" value="1"/>
</dbReference>
<dbReference type="CDD" id="cd06467">
    <property type="entry name" value="p23_NUDC_like"/>
    <property type="match status" value="1"/>
</dbReference>
<feature type="region of interest" description="Disordered" evidence="1">
    <location>
        <begin position="77"/>
        <end position="137"/>
    </location>
</feature>
<dbReference type="InterPro" id="IPR037898">
    <property type="entry name" value="NudC_fam"/>
</dbReference>
<dbReference type="AlphaFoldDB" id="A0A6S7H729"/>
<feature type="compositionally biased region" description="Polar residues" evidence="1">
    <location>
        <begin position="307"/>
        <end position="318"/>
    </location>
</feature>
<gene>
    <name evidence="2" type="ORF">PACLA_8A047656</name>
</gene>
<dbReference type="PANTHER" id="PTHR12356:SF19">
    <property type="entry name" value="NUDC DOMAIN-CONTAINING PROTEIN 3"/>
    <property type="match status" value="1"/>
</dbReference>
<dbReference type="Pfam" id="PF14050">
    <property type="entry name" value="Nudc_N"/>
    <property type="match status" value="1"/>
</dbReference>
<dbReference type="GO" id="GO:0005737">
    <property type="term" value="C:cytoplasm"/>
    <property type="evidence" value="ECO:0007669"/>
    <property type="project" value="TreeGrafter"/>
</dbReference>
<feature type="compositionally biased region" description="Polar residues" evidence="1">
    <location>
        <begin position="101"/>
        <end position="131"/>
    </location>
</feature>
<dbReference type="OrthoDB" id="515366at2759"/>
<dbReference type="EMBL" id="CACRXK020003403">
    <property type="protein sequence ID" value="CAB3998639.1"/>
    <property type="molecule type" value="Genomic_DNA"/>
</dbReference>
<name>A0A6S7H729_PARCT</name>
<dbReference type="InterPro" id="IPR007052">
    <property type="entry name" value="CS_dom"/>
</dbReference>
<accession>A0A6S7H729</accession>
<dbReference type="Gene3D" id="2.60.40.790">
    <property type="match status" value="1"/>
</dbReference>
<reference evidence="2" key="1">
    <citation type="submission" date="2020-04" db="EMBL/GenBank/DDBJ databases">
        <authorList>
            <person name="Alioto T."/>
            <person name="Alioto T."/>
            <person name="Gomez Garrido J."/>
        </authorList>
    </citation>
    <scope>NUCLEOTIDE SEQUENCE</scope>
    <source>
        <strain evidence="2">A484AB</strain>
    </source>
</reference>
<proteinExistence type="predicted"/>
<comment type="caution">
    <text evidence="2">The sequence shown here is derived from an EMBL/GenBank/DDBJ whole genome shotgun (WGS) entry which is preliminary data.</text>
</comment>
<dbReference type="PROSITE" id="PS51203">
    <property type="entry name" value="CS"/>
    <property type="match status" value="1"/>
</dbReference>